<dbReference type="Gene3D" id="1.50.10.10">
    <property type="match status" value="1"/>
</dbReference>
<proteinExistence type="predicted"/>
<gene>
    <name evidence="8" type="ORF">GCHA_4716</name>
</gene>
<dbReference type="RefSeq" id="WP_007992358.1">
    <property type="nucleotide sequence ID" value="NZ_BAEM01000063.1"/>
</dbReference>
<dbReference type="InterPro" id="IPR016007">
    <property type="entry name" value="Alpha_rhamnosid"/>
</dbReference>
<evidence type="ECO:0000256" key="3">
    <source>
        <dbReference type="ARBA" id="ARBA00022801"/>
    </source>
</evidence>
<dbReference type="Gene3D" id="2.60.40.10">
    <property type="entry name" value="Immunoglobulins"/>
    <property type="match status" value="1"/>
</dbReference>
<evidence type="ECO:0000259" key="6">
    <source>
        <dbReference type="Pfam" id="PF17389"/>
    </source>
</evidence>
<evidence type="ECO:0000313" key="8">
    <source>
        <dbReference type="EMBL" id="GAC12633.1"/>
    </source>
</evidence>
<dbReference type="Pfam" id="PF08531">
    <property type="entry name" value="Bac_rhamnosid_N"/>
    <property type="match status" value="1"/>
</dbReference>
<evidence type="ECO:0000313" key="9">
    <source>
        <dbReference type="Proteomes" id="UP000006320"/>
    </source>
</evidence>
<dbReference type="SUPFAM" id="SSF48208">
    <property type="entry name" value="Six-hairpin glycosidases"/>
    <property type="match status" value="1"/>
</dbReference>
<dbReference type="Gene3D" id="2.60.420.10">
    <property type="entry name" value="Maltose phosphorylase, domain 3"/>
    <property type="match status" value="1"/>
</dbReference>
<dbReference type="Pfam" id="PF17389">
    <property type="entry name" value="Bac_rhamnosid6H"/>
    <property type="match status" value="1"/>
</dbReference>
<comment type="catalytic activity">
    <reaction evidence="1">
        <text>Hydrolysis of terminal non-reducing alpha-L-rhamnose residues in alpha-L-rhamnosides.</text>
        <dbReference type="EC" id="3.2.1.40"/>
    </reaction>
</comment>
<dbReference type="InterPro" id="IPR035398">
    <property type="entry name" value="Bac_rhamnosid_C"/>
</dbReference>
<dbReference type="InterPro" id="IPR012341">
    <property type="entry name" value="6hp_glycosidase-like_sf"/>
</dbReference>
<dbReference type="AlphaFoldDB" id="A0AAV3V7Y3"/>
<feature type="domain" description="Bacterial alpha-L-rhamnosidase N-terminal" evidence="5">
    <location>
        <begin position="183"/>
        <end position="353"/>
    </location>
</feature>
<protein>
    <recommendedName>
        <fullName evidence="2">alpha-L-rhamnosidase</fullName>
        <ecNumber evidence="2">3.2.1.40</ecNumber>
    </recommendedName>
</protein>
<feature type="domain" description="Alpha-L-rhamnosidase C-terminal" evidence="7">
    <location>
        <begin position="817"/>
        <end position="883"/>
    </location>
</feature>
<organism evidence="8 9">
    <name type="scientific">Paraglaciecola chathamensis S18K6</name>
    <dbReference type="NCBI Taxonomy" id="1127672"/>
    <lineage>
        <taxon>Bacteria</taxon>
        <taxon>Pseudomonadati</taxon>
        <taxon>Pseudomonadota</taxon>
        <taxon>Gammaproteobacteria</taxon>
        <taxon>Alteromonadales</taxon>
        <taxon>Alteromonadaceae</taxon>
        <taxon>Paraglaciecola</taxon>
    </lineage>
</organism>
<dbReference type="InterPro" id="IPR013783">
    <property type="entry name" value="Ig-like_fold"/>
</dbReference>
<name>A0AAV3V7Y3_9ALTE</name>
<dbReference type="Proteomes" id="UP000006320">
    <property type="component" value="Unassembled WGS sequence"/>
</dbReference>
<dbReference type="GO" id="GO:0030596">
    <property type="term" value="F:alpha-L-rhamnosidase activity"/>
    <property type="evidence" value="ECO:0007669"/>
    <property type="project" value="UniProtKB-EC"/>
</dbReference>
<evidence type="ECO:0000259" key="4">
    <source>
        <dbReference type="Pfam" id="PF05592"/>
    </source>
</evidence>
<dbReference type="Pfam" id="PF17390">
    <property type="entry name" value="Bac_rhamnosid_C"/>
    <property type="match status" value="1"/>
</dbReference>
<dbReference type="PANTHER" id="PTHR33307">
    <property type="entry name" value="ALPHA-RHAMNOSIDASE (EUROFUNG)"/>
    <property type="match status" value="1"/>
</dbReference>
<dbReference type="PANTHER" id="PTHR33307:SF6">
    <property type="entry name" value="ALPHA-RHAMNOSIDASE (EUROFUNG)-RELATED"/>
    <property type="match status" value="1"/>
</dbReference>
<dbReference type="EC" id="3.2.1.40" evidence="2"/>
<dbReference type="InterPro" id="IPR013737">
    <property type="entry name" value="Bac_rhamnosid_N"/>
</dbReference>
<keyword evidence="3" id="KW-0378">Hydrolase</keyword>
<feature type="domain" description="Alpha-L-rhamnosidase six-hairpin glycosidase" evidence="6">
    <location>
        <begin position="472"/>
        <end position="814"/>
    </location>
</feature>
<reference evidence="8 9" key="1">
    <citation type="journal article" date="2017" name="Antonie Van Leeuwenhoek">
        <title>Rhizobium rhizosphaerae sp. nov., a novel species isolated from rice rhizosphere.</title>
        <authorList>
            <person name="Zhao J.J."/>
            <person name="Zhang J."/>
            <person name="Zhang R.J."/>
            <person name="Zhang C.W."/>
            <person name="Yin H.Q."/>
            <person name="Zhang X.X."/>
        </authorList>
    </citation>
    <scope>NUCLEOTIDE SEQUENCE [LARGE SCALE GENOMIC DNA]</scope>
    <source>
        <strain evidence="8 9">S18K6</strain>
    </source>
</reference>
<dbReference type="Pfam" id="PF25788">
    <property type="entry name" value="Ig_Rha78A_N"/>
    <property type="match status" value="1"/>
</dbReference>
<dbReference type="InterPro" id="IPR035396">
    <property type="entry name" value="Bac_rhamnosid6H"/>
</dbReference>
<feature type="domain" description="Alpha-L-rhamnosidase concanavalin-like" evidence="4">
    <location>
        <begin position="363"/>
        <end position="461"/>
    </location>
</feature>
<evidence type="ECO:0000259" key="5">
    <source>
        <dbReference type="Pfam" id="PF08531"/>
    </source>
</evidence>
<dbReference type="InterPro" id="IPR008902">
    <property type="entry name" value="Rhamnosid_concanavalin"/>
</dbReference>
<evidence type="ECO:0000259" key="7">
    <source>
        <dbReference type="Pfam" id="PF17390"/>
    </source>
</evidence>
<sequence length="925" mass="104483">MKFIIFISISLLISQLIIGCSTNEVSSLNAPPEKLRVGEGFANPLGYYEKQPRFSWKLPSDQTGGLEQTAFQIQVATSIKQLQSAPNKWDSGKISSSSTSWISYKGQELHSREKVFWRVRIWDQVNSMSDWSPIQTIEMGLLQNNDWVGKWIGAATTDTNLSPPQEVIATPQYLRKPFTVLPDVQKARLYVTAKGVFKVFINGGDVAKSDVLTPGWTPYKKRIETLTYDVTPLLTSKENVISSTIAGGWYAGRIADLLDTDHKQSPRFLAQLEITYVDGSKEIIASDSTWKSTQDGPIRFASNYDGERYDQRYEMPGWKTHTFDDSGWSKVVVEDVLQSVNLRPKRHLPIREIETLNPISVTQTKPGTAIFDFGQNMVGVPSLSLPVTKGKQVSIRFAEALHKGAFYTENYRSAHSTDYYLPAKTSVINYKPTFTFHGYRYVEVSGFDETKKPNINWITANVQHSDIELYKNFNSSNPKLNKLFENINWGLKSNFFDIPLDCPQRDERLGWTGDANAFVTPSLYMSDSYGFWSAWLKSLREEQTTDGFVPLYIPYVKWIDWTSSGWGDAATILPWELYTMTGDVKILEDSYASMKAWVEYHKSEAKGYVSHMKTFGDWLQPYPEAEGKGANRGDTDFSLISTAFFARSVEMTAKTAKELNKVQDYEALSVLHAKITKAFRDTFFDSDLNVTKGKSTQTAYLLSLAYNLIPENERAQAQEKLIALLEASDMHLRTGFLGTPLLAETLQNAGRSDLVYELIFKETYPSWFYSINNGATTTWERWNSYSSEDGFNPQGMNSLNHYAYGTISKWFYEGILGIKPAKPGFKEITIAPQITAKLSFVEGSYPTPQGEVKVSWSTKNSLLTLDVVIPQNSTARVVIPVGYKIDKSKILNEKPISDSFDLQPGTYQFNLISESPTTQSKHFDS</sequence>
<dbReference type="Gene3D" id="2.60.120.260">
    <property type="entry name" value="Galactose-binding domain-like"/>
    <property type="match status" value="2"/>
</dbReference>
<comment type="caution">
    <text evidence="8">The sequence shown here is derived from an EMBL/GenBank/DDBJ whole genome shotgun (WGS) entry which is preliminary data.</text>
</comment>
<accession>A0AAV3V7Y3</accession>
<evidence type="ECO:0000256" key="1">
    <source>
        <dbReference type="ARBA" id="ARBA00001445"/>
    </source>
</evidence>
<dbReference type="Pfam" id="PF05592">
    <property type="entry name" value="Bac_rhamnosid"/>
    <property type="match status" value="1"/>
</dbReference>
<evidence type="ECO:0000256" key="2">
    <source>
        <dbReference type="ARBA" id="ARBA00012652"/>
    </source>
</evidence>
<dbReference type="PIRSF" id="PIRSF010631">
    <property type="entry name" value="A-rhamnsds"/>
    <property type="match status" value="1"/>
</dbReference>
<dbReference type="GO" id="GO:0005975">
    <property type="term" value="P:carbohydrate metabolic process"/>
    <property type="evidence" value="ECO:0007669"/>
    <property type="project" value="InterPro"/>
</dbReference>
<dbReference type="InterPro" id="IPR008928">
    <property type="entry name" value="6-hairpin_glycosidase_sf"/>
</dbReference>
<dbReference type="EMBL" id="BAEM01000063">
    <property type="protein sequence ID" value="GAC12633.1"/>
    <property type="molecule type" value="Genomic_DNA"/>
</dbReference>
<dbReference type="PROSITE" id="PS51257">
    <property type="entry name" value="PROKAR_LIPOPROTEIN"/>
    <property type="match status" value="1"/>
</dbReference>